<comment type="similarity">
    <text evidence="1">Belongs to the cytochrome P450 family.</text>
</comment>
<evidence type="ECO:0000256" key="3">
    <source>
        <dbReference type="ARBA" id="ARBA00023004"/>
    </source>
</evidence>
<dbReference type="PANTHER" id="PTHR24300:SF397">
    <property type="entry name" value="CYTOCHROME P450 2U1"/>
    <property type="match status" value="1"/>
</dbReference>
<keyword evidence="2" id="KW-0479">Metal-binding</keyword>
<dbReference type="InterPro" id="IPR036396">
    <property type="entry name" value="Cyt_P450_sf"/>
</dbReference>
<accession>A0A443S2U3</accession>
<dbReference type="Gene3D" id="1.10.630.10">
    <property type="entry name" value="Cytochrome P450"/>
    <property type="match status" value="1"/>
</dbReference>
<keyword evidence="4" id="KW-0503">Monooxygenase</keyword>
<dbReference type="GO" id="GO:0006082">
    <property type="term" value="P:organic acid metabolic process"/>
    <property type="evidence" value="ECO:0007669"/>
    <property type="project" value="TreeGrafter"/>
</dbReference>
<dbReference type="PANTHER" id="PTHR24300">
    <property type="entry name" value="CYTOCHROME P450 508A4-RELATED"/>
    <property type="match status" value="1"/>
</dbReference>
<dbReference type="VEuPathDB" id="VectorBase:LDEU010188"/>
<evidence type="ECO:0000256" key="4">
    <source>
        <dbReference type="ARBA" id="ARBA00023033"/>
    </source>
</evidence>
<dbReference type="OrthoDB" id="6507093at2759"/>
<dbReference type="AlphaFoldDB" id="A0A443S2U3"/>
<organism evidence="5 6">
    <name type="scientific">Leptotrombidium deliense</name>
    <dbReference type="NCBI Taxonomy" id="299467"/>
    <lineage>
        <taxon>Eukaryota</taxon>
        <taxon>Metazoa</taxon>
        <taxon>Ecdysozoa</taxon>
        <taxon>Arthropoda</taxon>
        <taxon>Chelicerata</taxon>
        <taxon>Arachnida</taxon>
        <taxon>Acari</taxon>
        <taxon>Acariformes</taxon>
        <taxon>Trombidiformes</taxon>
        <taxon>Prostigmata</taxon>
        <taxon>Anystina</taxon>
        <taxon>Parasitengona</taxon>
        <taxon>Trombiculoidea</taxon>
        <taxon>Trombiculidae</taxon>
        <taxon>Leptotrombidium</taxon>
    </lineage>
</organism>
<dbReference type="STRING" id="299467.A0A443S2U3"/>
<evidence type="ECO:0000256" key="1">
    <source>
        <dbReference type="ARBA" id="ARBA00010617"/>
    </source>
</evidence>
<name>A0A443S2U3_9ACAR</name>
<evidence type="ECO:0000313" key="5">
    <source>
        <dbReference type="EMBL" id="RWS21852.1"/>
    </source>
</evidence>
<dbReference type="GO" id="GO:0006805">
    <property type="term" value="P:xenobiotic metabolic process"/>
    <property type="evidence" value="ECO:0007669"/>
    <property type="project" value="TreeGrafter"/>
</dbReference>
<dbReference type="GO" id="GO:0005737">
    <property type="term" value="C:cytoplasm"/>
    <property type="evidence" value="ECO:0007669"/>
    <property type="project" value="TreeGrafter"/>
</dbReference>
<dbReference type="Proteomes" id="UP000288716">
    <property type="component" value="Unassembled WGS sequence"/>
</dbReference>
<dbReference type="GO" id="GO:0005506">
    <property type="term" value="F:iron ion binding"/>
    <property type="evidence" value="ECO:0007669"/>
    <property type="project" value="InterPro"/>
</dbReference>
<proteinExistence type="inferred from homology"/>
<dbReference type="SUPFAM" id="SSF48264">
    <property type="entry name" value="Cytochrome P450"/>
    <property type="match status" value="1"/>
</dbReference>
<keyword evidence="3" id="KW-0408">Iron</keyword>
<evidence type="ECO:0000256" key="2">
    <source>
        <dbReference type="ARBA" id="ARBA00022723"/>
    </source>
</evidence>
<gene>
    <name evidence="5" type="ORF">B4U80_11756</name>
</gene>
<dbReference type="GO" id="GO:0016712">
    <property type="term" value="F:oxidoreductase activity, acting on paired donors, with incorporation or reduction of molecular oxygen, reduced flavin or flavoprotein as one donor, and incorporation of one atom of oxygen"/>
    <property type="evidence" value="ECO:0007669"/>
    <property type="project" value="TreeGrafter"/>
</dbReference>
<feature type="non-terminal residue" evidence="5">
    <location>
        <position position="191"/>
    </location>
</feature>
<reference evidence="5 6" key="1">
    <citation type="journal article" date="2018" name="Gigascience">
        <title>Genomes of trombidid mites reveal novel predicted allergens and laterally-transferred genes associated with secondary metabolism.</title>
        <authorList>
            <person name="Dong X."/>
            <person name="Chaisiri K."/>
            <person name="Xia D."/>
            <person name="Armstrong S.D."/>
            <person name="Fang Y."/>
            <person name="Donnelly M.J."/>
            <person name="Kadowaki T."/>
            <person name="McGarry J.W."/>
            <person name="Darby A.C."/>
            <person name="Makepeace B.L."/>
        </authorList>
    </citation>
    <scope>NUCLEOTIDE SEQUENCE [LARGE SCALE GENOMIC DNA]</scope>
    <source>
        <strain evidence="5">UoL-UT</strain>
    </source>
</reference>
<comment type="caution">
    <text evidence="5">The sequence shown here is derived from an EMBL/GenBank/DDBJ whole genome shotgun (WGS) entry which is preliminary data.</text>
</comment>
<evidence type="ECO:0000313" key="6">
    <source>
        <dbReference type="Proteomes" id="UP000288716"/>
    </source>
</evidence>
<protein>
    <submittedName>
        <fullName evidence="5">Cytochrome P450 2K4-like protein</fullName>
    </submittedName>
</protein>
<dbReference type="Pfam" id="PF00067">
    <property type="entry name" value="p450"/>
    <property type="match status" value="1"/>
</dbReference>
<dbReference type="GO" id="GO:0008395">
    <property type="term" value="F:steroid hydroxylase activity"/>
    <property type="evidence" value="ECO:0007669"/>
    <property type="project" value="TreeGrafter"/>
</dbReference>
<dbReference type="EMBL" id="NCKV01010560">
    <property type="protein sequence ID" value="RWS21852.1"/>
    <property type="molecule type" value="Genomic_DNA"/>
</dbReference>
<keyword evidence="6" id="KW-1185">Reference proteome</keyword>
<dbReference type="InterPro" id="IPR050182">
    <property type="entry name" value="Cytochrome_P450_fam2"/>
</dbReference>
<keyword evidence="4" id="KW-0560">Oxidoreductase</keyword>
<sequence>MFVESGLGLTAAGKSFAISEGVEWKVQSRFLIGHLSNLGMGKPEFELTMHDLLDDVEQYIQETNGTPHDFQRIISNYMFNTMTSIVASKRYDVNSDYFTLAQKLSAKIFDGLSGLNFILYGDLFLYWLKLKGTDLNMVKNIFEEMSDLAQQLINERLEIFDTNNCQDLLDYLIKESSGANAEYFQCRCFPY</sequence>
<dbReference type="InterPro" id="IPR001128">
    <property type="entry name" value="Cyt_P450"/>
</dbReference>
<dbReference type="GO" id="GO:0020037">
    <property type="term" value="F:heme binding"/>
    <property type="evidence" value="ECO:0007669"/>
    <property type="project" value="InterPro"/>
</dbReference>